<evidence type="ECO:0000313" key="15">
    <source>
        <dbReference type="Proteomes" id="UP000193978"/>
    </source>
</evidence>
<dbReference type="PANTHER" id="PTHR11361">
    <property type="entry name" value="DNA MISMATCH REPAIR PROTEIN MUTS FAMILY MEMBER"/>
    <property type="match status" value="1"/>
</dbReference>
<dbReference type="FunFam" id="3.40.50.300:FF:000870">
    <property type="entry name" value="MutS protein homolog 4"/>
    <property type="match status" value="1"/>
</dbReference>
<dbReference type="InterPro" id="IPR000432">
    <property type="entry name" value="DNA_mismatch_repair_MutS_C"/>
</dbReference>
<dbReference type="InterPro" id="IPR007695">
    <property type="entry name" value="DNA_mismatch_repair_MutS-lik_N"/>
</dbReference>
<dbReference type="FunFam" id="3.40.1170.10:FF:000001">
    <property type="entry name" value="DNA mismatch repair protein MutS"/>
    <property type="match status" value="1"/>
</dbReference>
<evidence type="ECO:0000259" key="13">
    <source>
        <dbReference type="PROSITE" id="PS00486"/>
    </source>
</evidence>
<comment type="function">
    <text evidence="8 9">This protein is involved in the repair of mismatches in DNA. It is possible that it carries out the mismatch recognition step. This protein has a weak ATPase activity.</text>
</comment>
<dbReference type="InterPro" id="IPR027417">
    <property type="entry name" value="P-loop_NTPase"/>
</dbReference>
<feature type="domain" description="DNA mismatch repair proteins mutS family" evidence="13">
    <location>
        <begin position="732"/>
        <end position="748"/>
    </location>
</feature>
<dbReference type="SUPFAM" id="SSF53150">
    <property type="entry name" value="DNA repair protein MutS, domain II"/>
    <property type="match status" value="1"/>
</dbReference>
<evidence type="ECO:0000256" key="5">
    <source>
        <dbReference type="ARBA" id="ARBA00022840"/>
    </source>
</evidence>
<dbReference type="InterPro" id="IPR036678">
    <property type="entry name" value="MutS_con_dom_sf"/>
</dbReference>
<dbReference type="GO" id="GO:0005829">
    <property type="term" value="C:cytosol"/>
    <property type="evidence" value="ECO:0007669"/>
    <property type="project" value="TreeGrafter"/>
</dbReference>
<dbReference type="NCBIfam" id="TIGR01070">
    <property type="entry name" value="mutS1"/>
    <property type="match status" value="1"/>
</dbReference>
<keyword evidence="11" id="KW-0175">Coiled coil</keyword>
<dbReference type="GO" id="GO:0030983">
    <property type="term" value="F:mismatched DNA binding"/>
    <property type="evidence" value="ECO:0007669"/>
    <property type="project" value="InterPro"/>
</dbReference>
<evidence type="ECO:0000256" key="12">
    <source>
        <dbReference type="SAM" id="MobiDB-lite"/>
    </source>
</evidence>
<evidence type="ECO:0000256" key="7">
    <source>
        <dbReference type="ARBA" id="ARBA00023204"/>
    </source>
</evidence>
<dbReference type="Pfam" id="PF05188">
    <property type="entry name" value="MutS_II"/>
    <property type="match status" value="1"/>
</dbReference>
<dbReference type="Pfam" id="PF05192">
    <property type="entry name" value="MutS_III"/>
    <property type="match status" value="1"/>
</dbReference>
<dbReference type="Pfam" id="PF00488">
    <property type="entry name" value="MutS_V"/>
    <property type="match status" value="1"/>
</dbReference>
<dbReference type="Gene3D" id="3.40.1170.10">
    <property type="entry name" value="DNA repair protein MutS, domain I"/>
    <property type="match status" value="1"/>
</dbReference>
<dbReference type="PIRSF" id="PIRSF037677">
    <property type="entry name" value="DNA_mis_repair_Msh6"/>
    <property type="match status" value="1"/>
</dbReference>
<dbReference type="InterPro" id="IPR007861">
    <property type="entry name" value="DNA_mismatch_repair_MutS_clamp"/>
</dbReference>
<dbReference type="GO" id="GO:0006298">
    <property type="term" value="P:mismatch repair"/>
    <property type="evidence" value="ECO:0007669"/>
    <property type="project" value="UniProtKB-UniRule"/>
</dbReference>
<dbReference type="Pfam" id="PF01624">
    <property type="entry name" value="MutS_I"/>
    <property type="match status" value="1"/>
</dbReference>
<dbReference type="Gene3D" id="3.40.50.300">
    <property type="entry name" value="P-loop containing nucleotide triphosphate hydrolases"/>
    <property type="match status" value="1"/>
</dbReference>
<evidence type="ECO:0000256" key="6">
    <source>
        <dbReference type="ARBA" id="ARBA00023125"/>
    </source>
</evidence>
<keyword evidence="15" id="KW-1185">Reference proteome</keyword>
<sequence length="902" mass="97107">MDRPAKCPQDGEAGASRDGASVKTATPMISQYVEIKAANPDSLLFYRMGDFYELFFEDAAVAARALGIMLTKRGKHLGEDIPMCGVPVERANDYLQKLIALGHRVAVCEQLEDPAEAKKRGAKSVVRRDVVRLVTPGTITEDALLDPGRPNAFAALSRLRAKDGGWRWGFASVDISTGAFTVGERAEAELVSALCRQEPREIVLAEELSREPGLRALLQGCAAPLSPVGREALAGAAAERRLMDFFRVSTLEGFGALSAAEIAAAALAIHYVERTQRGERPALSPPTSLRDSPILEIDAATRANLEIAQTLSGSREGSLIEAIDLTVTPAGARAFAERLGAPSTEPAEIGARLDAVAFFLEAARAREGLRERLARAPDLVRALARLSLQRGGPRDLAGLAAGLCVAREIAAFLSSADATLPPPPHVARELAALAAADAALERRLKESLVPEPPADRRAGGFIAQGVDAELDEARGLRDESRRVVAGFQSQYAEAAGVRQLKVKHNNFLGFFVEVPQAQGERLLKAPLDQLFTHRQTMADAMRFTTRELVELDQKIAQASDRAQAREEALFAALSEEVLAQTAEIRRIAQAFATLDGIAALAEIAARRDWVRPTVDASLDFEIEGGRHPVVEAALKANGKLFAPNDCALSGGKIAVVTGPNMAGKSTFLRQNALIALLAQAGSYVPAEKARIGVVDRLFSRVGASDDLARGRSTFMVEMVETAAILNSAGPRALVILDEIGRGTATFDGLSIAWATIEHLCATNRSRALFATHFHELTRLAKRLPSLVNLTMKVSERSGEIVFLHEVVPGAADRSYGVHVAELAGLPKSVVSRAHEILSELEAQDRRAPIEKMIDDLPLFSHRPPTPERKDPLRLALAAIEPDTLTPREALTLLYELKDKAKL</sequence>
<evidence type="ECO:0000256" key="3">
    <source>
        <dbReference type="ARBA" id="ARBA00022741"/>
    </source>
</evidence>
<comment type="similarity">
    <text evidence="1 9 10">Belongs to the DNA mismatch repair MutS family.</text>
</comment>
<dbReference type="GO" id="GO:0005524">
    <property type="term" value="F:ATP binding"/>
    <property type="evidence" value="ECO:0007669"/>
    <property type="project" value="UniProtKB-UniRule"/>
</dbReference>
<evidence type="ECO:0000256" key="2">
    <source>
        <dbReference type="ARBA" id="ARBA00021982"/>
    </source>
</evidence>
<dbReference type="CDD" id="cd03284">
    <property type="entry name" value="ABC_MutS1"/>
    <property type="match status" value="1"/>
</dbReference>
<keyword evidence="3 9" id="KW-0547">Nucleotide-binding</keyword>
<keyword evidence="7 9" id="KW-0234">DNA repair</keyword>
<feature type="region of interest" description="Disordered" evidence="12">
    <location>
        <begin position="1"/>
        <end position="20"/>
    </location>
</feature>
<dbReference type="InterPro" id="IPR017261">
    <property type="entry name" value="DNA_mismatch_repair_MutS/MSH"/>
</dbReference>
<dbReference type="HAMAP" id="MF_00096">
    <property type="entry name" value="MutS"/>
    <property type="match status" value="1"/>
</dbReference>
<dbReference type="InterPro" id="IPR016151">
    <property type="entry name" value="DNA_mismatch_repair_MutS_N"/>
</dbReference>
<dbReference type="Gene3D" id="1.10.1420.10">
    <property type="match status" value="2"/>
</dbReference>
<dbReference type="PROSITE" id="PS00486">
    <property type="entry name" value="DNA_MISMATCH_REPAIR_2"/>
    <property type="match status" value="1"/>
</dbReference>
<evidence type="ECO:0000256" key="9">
    <source>
        <dbReference type="HAMAP-Rule" id="MF_00096"/>
    </source>
</evidence>
<name>A0A1W6MQT1_9HYPH</name>
<dbReference type="InterPro" id="IPR007860">
    <property type="entry name" value="DNA_mmatch_repair_MutS_con_dom"/>
</dbReference>
<dbReference type="EMBL" id="CP019948">
    <property type="protein sequence ID" value="ARN79922.1"/>
    <property type="molecule type" value="Genomic_DNA"/>
</dbReference>
<gene>
    <name evidence="9" type="primary">mutS</name>
    <name evidence="14" type="ORF">B1812_01235</name>
</gene>
<dbReference type="Pfam" id="PF05190">
    <property type="entry name" value="MutS_IV"/>
    <property type="match status" value="1"/>
</dbReference>
<dbReference type="InterPro" id="IPR005748">
    <property type="entry name" value="DNA_mismatch_repair_MutS"/>
</dbReference>
<dbReference type="SMART" id="SM00533">
    <property type="entry name" value="MUTSd"/>
    <property type="match status" value="1"/>
</dbReference>
<evidence type="ECO:0000256" key="1">
    <source>
        <dbReference type="ARBA" id="ARBA00006271"/>
    </source>
</evidence>
<dbReference type="AlphaFoldDB" id="A0A1W6MQT1"/>
<keyword evidence="4 9" id="KW-0227">DNA damage</keyword>
<dbReference type="InterPro" id="IPR007696">
    <property type="entry name" value="DNA_mismatch_repair_MutS_core"/>
</dbReference>
<dbReference type="GO" id="GO:0140664">
    <property type="term" value="F:ATP-dependent DNA damage sensor activity"/>
    <property type="evidence" value="ECO:0007669"/>
    <property type="project" value="InterPro"/>
</dbReference>
<keyword evidence="6 9" id="KW-0238">DNA-binding</keyword>
<keyword evidence="5 9" id="KW-0067">ATP-binding</keyword>
<dbReference type="SUPFAM" id="SSF52540">
    <property type="entry name" value="P-loop containing nucleoside triphosphate hydrolases"/>
    <property type="match status" value="1"/>
</dbReference>
<evidence type="ECO:0000256" key="10">
    <source>
        <dbReference type="RuleBase" id="RU003756"/>
    </source>
</evidence>
<evidence type="ECO:0000313" key="14">
    <source>
        <dbReference type="EMBL" id="ARN79922.1"/>
    </source>
</evidence>
<dbReference type="SMART" id="SM00534">
    <property type="entry name" value="MUTSac"/>
    <property type="match status" value="1"/>
</dbReference>
<accession>A0A1W6MQT1</accession>
<dbReference type="SUPFAM" id="SSF48334">
    <property type="entry name" value="DNA repair protein MutS, domain III"/>
    <property type="match status" value="1"/>
</dbReference>
<evidence type="ECO:0000256" key="4">
    <source>
        <dbReference type="ARBA" id="ARBA00022763"/>
    </source>
</evidence>
<dbReference type="KEGG" id="mbry:B1812_01235"/>
<dbReference type="Proteomes" id="UP000193978">
    <property type="component" value="Chromosome"/>
</dbReference>
<dbReference type="InterPro" id="IPR036187">
    <property type="entry name" value="DNA_mismatch_repair_MutS_sf"/>
</dbReference>
<organism evidence="14 15">
    <name type="scientific">Methylocystis bryophila</name>
    <dbReference type="NCBI Taxonomy" id="655015"/>
    <lineage>
        <taxon>Bacteria</taxon>
        <taxon>Pseudomonadati</taxon>
        <taxon>Pseudomonadota</taxon>
        <taxon>Alphaproteobacteria</taxon>
        <taxon>Hyphomicrobiales</taxon>
        <taxon>Methylocystaceae</taxon>
        <taxon>Methylocystis</taxon>
    </lineage>
</organism>
<feature type="binding site" evidence="9">
    <location>
        <begin position="658"/>
        <end position="665"/>
    </location>
    <ligand>
        <name>ATP</name>
        <dbReference type="ChEBI" id="CHEBI:30616"/>
    </ligand>
</feature>
<dbReference type="RefSeq" id="WP_425351450.1">
    <property type="nucleotide sequence ID" value="NZ_AP027149.1"/>
</dbReference>
<protein>
    <recommendedName>
        <fullName evidence="2 9">DNA mismatch repair protein MutS</fullName>
    </recommendedName>
</protein>
<evidence type="ECO:0000256" key="11">
    <source>
        <dbReference type="SAM" id="Coils"/>
    </source>
</evidence>
<reference evidence="14 15" key="1">
    <citation type="submission" date="2017-02" db="EMBL/GenBank/DDBJ databases">
        <authorList>
            <person name="Peterson S.W."/>
        </authorList>
    </citation>
    <scope>NUCLEOTIDE SEQUENCE [LARGE SCALE GENOMIC DNA]</scope>
    <source>
        <strain evidence="14 15">S285</strain>
    </source>
</reference>
<dbReference type="GO" id="GO:0003684">
    <property type="term" value="F:damaged DNA binding"/>
    <property type="evidence" value="ECO:0007669"/>
    <property type="project" value="UniProtKB-UniRule"/>
</dbReference>
<feature type="coiled-coil region" evidence="11">
    <location>
        <begin position="541"/>
        <end position="568"/>
    </location>
</feature>
<dbReference type="SUPFAM" id="SSF55271">
    <property type="entry name" value="DNA repair protein MutS, domain I"/>
    <property type="match status" value="1"/>
</dbReference>
<dbReference type="NCBIfam" id="NF003810">
    <property type="entry name" value="PRK05399.1"/>
    <property type="match status" value="1"/>
</dbReference>
<dbReference type="InterPro" id="IPR045076">
    <property type="entry name" value="MutS"/>
</dbReference>
<dbReference type="Gene3D" id="3.30.420.110">
    <property type="entry name" value="MutS, connector domain"/>
    <property type="match status" value="1"/>
</dbReference>
<evidence type="ECO:0000256" key="8">
    <source>
        <dbReference type="ARBA" id="ARBA00024647"/>
    </source>
</evidence>
<dbReference type="PANTHER" id="PTHR11361:SF34">
    <property type="entry name" value="DNA MISMATCH REPAIR PROTEIN MSH1, MITOCHONDRIAL"/>
    <property type="match status" value="1"/>
</dbReference>
<dbReference type="Gene3D" id="6.10.140.430">
    <property type="match status" value="1"/>
</dbReference>
<proteinExistence type="inferred from homology"/>
<dbReference type="STRING" id="655015.B1812_01235"/>